<evidence type="ECO:0000313" key="1">
    <source>
        <dbReference type="EMBL" id="KAJ8866659.1"/>
    </source>
</evidence>
<gene>
    <name evidence="1" type="ORF">PR048_032520</name>
</gene>
<sequence length="497" mass="55100">MHLMLVKVYREQLTPGGSPANGGNFSQHVVVTNQNTKPVPKDSHGQSDNGLKPFSPHTMFLLHDNEEGMPCDPFTPQPALPFAEQVDTRTTLPPPPNAGLLSSLYAQRSWRARCSDAVRAPLPAVATQVNARLSHFCRNSSFSRTRVAERLVCSPPTKAIGVQSPAGSLRIFASGNRAGRRRWSVGFLGDFPFRRPFIPALLHTSIILLGSQDLAAKSHPNISLLLHSIIPWELRGDFHFKVSPPRGAAACRRDKLTATRALLTFRELQSSRINILVNCPCLSQRYSWCPGPFRAGHHRLNTSTWSSAGMKGQGKWEISEKTRRPAASFSTIPTCEDPVTRLGIEPVSLRAFKIVCTVSESIKLQVCENSEDDELAERRVHQESVRVVGVCGLQASGAVKSETERVVVMAVEGFGSIDMRYVHIVLDARISRNYFGYVAVTVLDENSCPGKYRSWKMNRSTFVYRYGFNTVARHRDHLDQTSGLDGHAAVVIFTWTS</sequence>
<accession>A0ABQ9G2F9</accession>
<dbReference type="EMBL" id="JARBHB010000016">
    <property type="protein sequence ID" value="KAJ8866659.1"/>
    <property type="molecule type" value="Genomic_DNA"/>
</dbReference>
<name>A0ABQ9G2F9_9NEOP</name>
<proteinExistence type="predicted"/>
<keyword evidence="2" id="KW-1185">Reference proteome</keyword>
<reference evidence="1 2" key="1">
    <citation type="submission" date="2023-02" db="EMBL/GenBank/DDBJ databases">
        <title>LHISI_Scaffold_Assembly.</title>
        <authorList>
            <person name="Stuart O.P."/>
            <person name="Cleave R."/>
            <person name="Magrath M.J.L."/>
            <person name="Mikheyev A.S."/>
        </authorList>
    </citation>
    <scope>NUCLEOTIDE SEQUENCE [LARGE SCALE GENOMIC DNA]</scope>
    <source>
        <strain evidence="1">Daus_M_001</strain>
        <tissue evidence="1">Leg muscle</tissue>
    </source>
</reference>
<protein>
    <submittedName>
        <fullName evidence="1">Uncharacterized protein</fullName>
    </submittedName>
</protein>
<dbReference type="Proteomes" id="UP001159363">
    <property type="component" value="Chromosome 15"/>
</dbReference>
<evidence type="ECO:0000313" key="2">
    <source>
        <dbReference type="Proteomes" id="UP001159363"/>
    </source>
</evidence>
<organism evidence="1 2">
    <name type="scientific">Dryococelus australis</name>
    <dbReference type="NCBI Taxonomy" id="614101"/>
    <lineage>
        <taxon>Eukaryota</taxon>
        <taxon>Metazoa</taxon>
        <taxon>Ecdysozoa</taxon>
        <taxon>Arthropoda</taxon>
        <taxon>Hexapoda</taxon>
        <taxon>Insecta</taxon>
        <taxon>Pterygota</taxon>
        <taxon>Neoptera</taxon>
        <taxon>Polyneoptera</taxon>
        <taxon>Phasmatodea</taxon>
        <taxon>Verophasmatodea</taxon>
        <taxon>Anareolatae</taxon>
        <taxon>Phasmatidae</taxon>
        <taxon>Eurycanthinae</taxon>
        <taxon>Dryococelus</taxon>
    </lineage>
</organism>
<comment type="caution">
    <text evidence="1">The sequence shown here is derived from an EMBL/GenBank/DDBJ whole genome shotgun (WGS) entry which is preliminary data.</text>
</comment>